<sequence>MPGNNDLFILDDDPQYAELLVEIAQDHGWQVEHSTDPIAFLERSLSEETILVLDLILPDVDGIEVIRALAERRCYCPLILISGFDNKVLHSAQQLAEAHNMPVIATLTKPFDIGSFITLLDQIKSGHAKKKNSPVRSEVTFSEKDLIQALDREQFILHYQPQVSIKTGEVTSIEALVRWLHPHKGLIYPDKFIYQIEEFKLINQLTSYVLRLACEDLRQLKTQHPFIKLSVNVTADNIVSLVFPELLKNITDQNNINPTSITLELTESAVMGHLTSSLDVLNRLRMKGFKLSIDDFGTGYSSLQQLYQAPFTELKIDRAFTSKMLVDNEAMAIVKICIMLGKMLNMKTLAEGVETKEIMEELDRLSCDYAQGYYIAKPMPYSDLMDWIPNALQQLKQQY</sequence>
<keyword evidence="1" id="KW-0597">Phosphoprotein</keyword>
<accession>A0A919BC22</accession>
<dbReference type="SMART" id="SM00448">
    <property type="entry name" value="REC"/>
    <property type="match status" value="1"/>
</dbReference>
<comment type="caution">
    <text evidence="4">The sequence shown here is derived from an EMBL/GenBank/DDBJ whole genome shotgun (WGS) entry which is preliminary data.</text>
</comment>
<proteinExistence type="predicted"/>
<dbReference type="InterPro" id="IPR050706">
    <property type="entry name" value="Cyclic-di-GMP_PDE-like"/>
</dbReference>
<dbReference type="GO" id="GO:0000160">
    <property type="term" value="P:phosphorelay signal transduction system"/>
    <property type="evidence" value="ECO:0007669"/>
    <property type="project" value="InterPro"/>
</dbReference>
<gene>
    <name evidence="4" type="ORF">GCM10017161_06420</name>
</gene>
<protein>
    <submittedName>
        <fullName evidence="4">Signal transduction protein</fullName>
    </submittedName>
</protein>
<dbReference type="InterPro" id="IPR011006">
    <property type="entry name" value="CheY-like_superfamily"/>
</dbReference>
<dbReference type="PROSITE" id="PS50110">
    <property type="entry name" value="RESPONSE_REGULATORY"/>
    <property type="match status" value="1"/>
</dbReference>
<evidence type="ECO:0000259" key="3">
    <source>
        <dbReference type="PROSITE" id="PS50883"/>
    </source>
</evidence>
<evidence type="ECO:0000313" key="4">
    <source>
        <dbReference type="EMBL" id="GHF81672.1"/>
    </source>
</evidence>
<dbReference type="Pfam" id="PF00563">
    <property type="entry name" value="EAL"/>
    <property type="match status" value="1"/>
</dbReference>
<dbReference type="InterPro" id="IPR001633">
    <property type="entry name" value="EAL_dom"/>
</dbReference>
<reference evidence="4" key="1">
    <citation type="journal article" date="2014" name="Int. J. Syst. Evol. Microbiol.">
        <title>Complete genome sequence of Corynebacterium casei LMG S-19264T (=DSM 44701T), isolated from a smear-ripened cheese.</title>
        <authorList>
            <consortium name="US DOE Joint Genome Institute (JGI-PGF)"/>
            <person name="Walter F."/>
            <person name="Albersmeier A."/>
            <person name="Kalinowski J."/>
            <person name="Ruckert C."/>
        </authorList>
    </citation>
    <scope>NUCLEOTIDE SEQUENCE</scope>
    <source>
        <strain evidence="4">KCTC 42731</strain>
    </source>
</reference>
<evidence type="ECO:0000313" key="5">
    <source>
        <dbReference type="Proteomes" id="UP000623842"/>
    </source>
</evidence>
<dbReference type="SMART" id="SM00052">
    <property type="entry name" value="EAL"/>
    <property type="match status" value="1"/>
</dbReference>
<dbReference type="Gene3D" id="3.20.20.450">
    <property type="entry name" value="EAL domain"/>
    <property type="match status" value="1"/>
</dbReference>
<feature type="domain" description="EAL" evidence="3">
    <location>
        <begin position="139"/>
        <end position="392"/>
    </location>
</feature>
<name>A0A919BC22_9GAMM</name>
<keyword evidence="5" id="KW-1185">Reference proteome</keyword>
<evidence type="ECO:0000256" key="1">
    <source>
        <dbReference type="PROSITE-ProRule" id="PRU00169"/>
    </source>
</evidence>
<feature type="modified residue" description="4-aspartylphosphate" evidence="1">
    <location>
        <position position="54"/>
    </location>
</feature>
<dbReference type="InterPro" id="IPR001789">
    <property type="entry name" value="Sig_transdc_resp-reg_receiver"/>
</dbReference>
<dbReference type="SUPFAM" id="SSF52172">
    <property type="entry name" value="CheY-like"/>
    <property type="match status" value="1"/>
</dbReference>
<dbReference type="Proteomes" id="UP000623842">
    <property type="component" value="Unassembled WGS sequence"/>
</dbReference>
<dbReference type="PANTHER" id="PTHR33121:SF70">
    <property type="entry name" value="SIGNALING PROTEIN YKOW"/>
    <property type="match status" value="1"/>
</dbReference>
<organism evidence="4 5">
    <name type="scientific">Thalassotalea marina</name>
    <dbReference type="NCBI Taxonomy" id="1673741"/>
    <lineage>
        <taxon>Bacteria</taxon>
        <taxon>Pseudomonadati</taxon>
        <taxon>Pseudomonadota</taxon>
        <taxon>Gammaproteobacteria</taxon>
        <taxon>Alteromonadales</taxon>
        <taxon>Colwelliaceae</taxon>
        <taxon>Thalassotalea</taxon>
    </lineage>
</organism>
<dbReference type="RefSeq" id="WP_189767257.1">
    <property type="nucleotide sequence ID" value="NZ_BNCK01000001.1"/>
</dbReference>
<dbReference type="AlphaFoldDB" id="A0A919BC22"/>
<dbReference type="PROSITE" id="PS50883">
    <property type="entry name" value="EAL"/>
    <property type="match status" value="1"/>
</dbReference>
<feature type="domain" description="Response regulatory" evidence="2">
    <location>
        <begin position="6"/>
        <end position="124"/>
    </location>
</feature>
<reference evidence="4" key="2">
    <citation type="submission" date="2020-09" db="EMBL/GenBank/DDBJ databases">
        <authorList>
            <person name="Sun Q."/>
            <person name="Kim S."/>
        </authorList>
    </citation>
    <scope>NUCLEOTIDE SEQUENCE</scope>
    <source>
        <strain evidence="4">KCTC 42731</strain>
    </source>
</reference>
<dbReference type="GO" id="GO:0071111">
    <property type="term" value="F:cyclic-guanylate-specific phosphodiesterase activity"/>
    <property type="evidence" value="ECO:0007669"/>
    <property type="project" value="InterPro"/>
</dbReference>
<dbReference type="SUPFAM" id="SSF141868">
    <property type="entry name" value="EAL domain-like"/>
    <property type="match status" value="1"/>
</dbReference>
<dbReference type="PANTHER" id="PTHR33121">
    <property type="entry name" value="CYCLIC DI-GMP PHOSPHODIESTERASE PDEF"/>
    <property type="match status" value="1"/>
</dbReference>
<dbReference type="Gene3D" id="3.40.50.2300">
    <property type="match status" value="1"/>
</dbReference>
<dbReference type="EMBL" id="BNCK01000001">
    <property type="protein sequence ID" value="GHF81672.1"/>
    <property type="molecule type" value="Genomic_DNA"/>
</dbReference>
<dbReference type="InterPro" id="IPR035919">
    <property type="entry name" value="EAL_sf"/>
</dbReference>
<dbReference type="Pfam" id="PF00072">
    <property type="entry name" value="Response_reg"/>
    <property type="match status" value="1"/>
</dbReference>
<evidence type="ECO:0000259" key="2">
    <source>
        <dbReference type="PROSITE" id="PS50110"/>
    </source>
</evidence>
<dbReference type="CDD" id="cd01948">
    <property type="entry name" value="EAL"/>
    <property type="match status" value="1"/>
</dbReference>